<protein>
    <recommendedName>
        <fullName evidence="6">RING-type domain-containing protein</fullName>
    </recommendedName>
</protein>
<dbReference type="InterPro" id="IPR001841">
    <property type="entry name" value="Znf_RING"/>
</dbReference>
<dbReference type="SMART" id="SM00184">
    <property type="entry name" value="RING"/>
    <property type="match status" value="1"/>
</dbReference>
<dbReference type="EMBL" id="GL380195">
    <property type="protein sequence ID" value="EGT50043.1"/>
    <property type="molecule type" value="Genomic_DNA"/>
</dbReference>
<evidence type="ECO:0000256" key="4">
    <source>
        <dbReference type="PROSITE-ProRule" id="PRU00175"/>
    </source>
</evidence>
<organism evidence="8">
    <name type="scientific">Caenorhabditis brenneri</name>
    <name type="common">Nematode worm</name>
    <dbReference type="NCBI Taxonomy" id="135651"/>
    <lineage>
        <taxon>Eukaryota</taxon>
        <taxon>Metazoa</taxon>
        <taxon>Ecdysozoa</taxon>
        <taxon>Nematoda</taxon>
        <taxon>Chromadorea</taxon>
        <taxon>Rhabditida</taxon>
        <taxon>Rhabditina</taxon>
        <taxon>Rhabditomorpha</taxon>
        <taxon>Rhabditoidea</taxon>
        <taxon>Rhabditidae</taxon>
        <taxon>Peloderinae</taxon>
        <taxon>Caenorhabditis</taxon>
    </lineage>
</organism>
<evidence type="ECO:0000256" key="2">
    <source>
        <dbReference type="ARBA" id="ARBA00022771"/>
    </source>
</evidence>
<dbReference type="Gene3D" id="3.30.40.10">
    <property type="entry name" value="Zinc/RING finger domain, C3HC4 (zinc finger)"/>
    <property type="match status" value="1"/>
</dbReference>
<gene>
    <name evidence="7" type="ORF">CAEBREN_04824</name>
</gene>
<sequence>MAFCGYAPQVLVMFEDVKNSQILPSCLIVSNIGAIIFACFFLFSYKGFAINKECYQKVIIYAVHFAYIILEHTLFRYVLAPDRANWITAITVSYVICFTESTTNAWLIWRHGVILKSHNDSQCNVCLHQFNNIVIPRILIQCGHTICEECVEKVMKHQIVACPFCRKLSFVPHGSATGLPKNFALLGLMQERRY</sequence>
<dbReference type="OrthoDB" id="252722at2759"/>
<evidence type="ECO:0000259" key="6">
    <source>
        <dbReference type="PROSITE" id="PS50089"/>
    </source>
</evidence>
<dbReference type="Proteomes" id="UP000008068">
    <property type="component" value="Unassembled WGS sequence"/>
</dbReference>
<dbReference type="InterPro" id="IPR013083">
    <property type="entry name" value="Znf_RING/FYVE/PHD"/>
</dbReference>
<dbReference type="Pfam" id="PF14634">
    <property type="entry name" value="zf-RING_5"/>
    <property type="match status" value="1"/>
</dbReference>
<evidence type="ECO:0000313" key="7">
    <source>
        <dbReference type="EMBL" id="EGT50043.1"/>
    </source>
</evidence>
<reference evidence="8" key="1">
    <citation type="submission" date="2011-07" db="EMBL/GenBank/DDBJ databases">
        <authorList>
            <consortium name="Caenorhabditis brenneri Sequencing and Analysis Consortium"/>
            <person name="Wilson R.K."/>
        </authorList>
    </citation>
    <scope>NUCLEOTIDE SEQUENCE [LARGE SCALE GENOMIC DNA]</scope>
    <source>
        <strain evidence="8">PB2801</strain>
    </source>
</reference>
<dbReference type="InterPro" id="IPR052667">
    <property type="entry name" value="E3_ubiquitin-ligase_RING"/>
</dbReference>
<keyword evidence="2 4" id="KW-0863">Zinc-finger</keyword>
<dbReference type="eggNOG" id="KOG4185">
    <property type="taxonomic scope" value="Eukaryota"/>
</dbReference>
<evidence type="ECO:0000256" key="3">
    <source>
        <dbReference type="ARBA" id="ARBA00022833"/>
    </source>
</evidence>
<keyword evidence="3" id="KW-0862">Zinc</keyword>
<dbReference type="PROSITE" id="PS50089">
    <property type="entry name" value="ZF_RING_2"/>
    <property type="match status" value="1"/>
</dbReference>
<dbReference type="AlphaFoldDB" id="G0PAY7"/>
<dbReference type="GO" id="GO:0008270">
    <property type="term" value="F:zinc ion binding"/>
    <property type="evidence" value="ECO:0007669"/>
    <property type="project" value="UniProtKB-KW"/>
</dbReference>
<keyword evidence="1" id="KW-0479">Metal-binding</keyword>
<dbReference type="PANTHER" id="PTHR47156">
    <property type="entry name" value="PROTEIN CBG20824"/>
    <property type="match status" value="1"/>
</dbReference>
<evidence type="ECO:0000256" key="1">
    <source>
        <dbReference type="ARBA" id="ARBA00022723"/>
    </source>
</evidence>
<keyword evidence="5" id="KW-0472">Membrane</keyword>
<dbReference type="InterPro" id="IPR017907">
    <property type="entry name" value="Znf_RING_CS"/>
</dbReference>
<dbReference type="InParanoid" id="G0PAY7"/>
<keyword evidence="5" id="KW-0812">Transmembrane</keyword>
<name>G0PAY7_CAEBE</name>
<dbReference type="PANTHER" id="PTHR47156:SF9">
    <property type="entry name" value="PROTEIN CBG26870"/>
    <property type="match status" value="1"/>
</dbReference>
<feature type="transmembrane region" description="Helical" evidence="5">
    <location>
        <begin position="58"/>
        <end position="80"/>
    </location>
</feature>
<accession>G0PAY7</accession>
<proteinExistence type="predicted"/>
<dbReference type="HOGENOM" id="CLU_1403578_0_0_1"/>
<dbReference type="STRING" id="135651.G0PAY7"/>
<keyword evidence="8" id="KW-1185">Reference proteome</keyword>
<feature type="transmembrane region" description="Helical" evidence="5">
    <location>
        <begin position="22"/>
        <end position="46"/>
    </location>
</feature>
<keyword evidence="5" id="KW-1133">Transmembrane helix</keyword>
<feature type="transmembrane region" description="Helical" evidence="5">
    <location>
        <begin position="86"/>
        <end position="109"/>
    </location>
</feature>
<evidence type="ECO:0000313" key="8">
    <source>
        <dbReference type="Proteomes" id="UP000008068"/>
    </source>
</evidence>
<evidence type="ECO:0000256" key="5">
    <source>
        <dbReference type="SAM" id="Phobius"/>
    </source>
</evidence>
<dbReference type="PROSITE" id="PS00518">
    <property type="entry name" value="ZF_RING_1"/>
    <property type="match status" value="1"/>
</dbReference>
<dbReference type="SUPFAM" id="SSF57850">
    <property type="entry name" value="RING/U-box"/>
    <property type="match status" value="1"/>
</dbReference>
<feature type="domain" description="RING-type" evidence="6">
    <location>
        <begin position="123"/>
        <end position="166"/>
    </location>
</feature>